<dbReference type="GO" id="GO:0008168">
    <property type="term" value="F:methyltransferase activity"/>
    <property type="evidence" value="ECO:0007669"/>
    <property type="project" value="UniProtKB-KW"/>
</dbReference>
<dbReference type="InterPro" id="IPR029063">
    <property type="entry name" value="SAM-dependent_MTases_sf"/>
</dbReference>
<evidence type="ECO:0000259" key="1">
    <source>
        <dbReference type="Pfam" id="PF18096"/>
    </source>
</evidence>
<accession>A0AAU7DRN2</accession>
<evidence type="ECO:0000313" key="2">
    <source>
        <dbReference type="EMBL" id="XBH20599.1"/>
    </source>
</evidence>
<feature type="domain" description="THUMP-like" evidence="1">
    <location>
        <begin position="332"/>
        <end position="403"/>
    </location>
</feature>
<dbReference type="Gene3D" id="3.40.50.150">
    <property type="entry name" value="Vaccinia Virus protein VP39"/>
    <property type="match status" value="1"/>
</dbReference>
<gene>
    <name evidence="2" type="ORF">V5R04_10170</name>
</gene>
<dbReference type="Pfam" id="PF18096">
    <property type="entry name" value="Thump_like"/>
    <property type="match status" value="1"/>
</dbReference>
<dbReference type="GO" id="GO:0032259">
    <property type="term" value="P:methylation"/>
    <property type="evidence" value="ECO:0007669"/>
    <property type="project" value="UniProtKB-KW"/>
</dbReference>
<dbReference type="EMBL" id="CP146203">
    <property type="protein sequence ID" value="XBH20599.1"/>
    <property type="molecule type" value="Genomic_DNA"/>
</dbReference>
<dbReference type="SUPFAM" id="SSF53335">
    <property type="entry name" value="S-adenosyl-L-methionine-dependent methyltransferases"/>
    <property type="match status" value="1"/>
</dbReference>
<proteinExistence type="predicted"/>
<reference evidence="2" key="1">
    <citation type="submission" date="2024-02" db="EMBL/GenBank/DDBJ databases">
        <title>Tomenella chthoni gen. nov. sp. nov., a member of the family Jonesiaceae isolated from bat guano.</title>
        <authorList>
            <person name="Miller S.L."/>
            <person name="King J."/>
            <person name="Sankaranarayanan K."/>
            <person name="Lawson P.A."/>
        </authorList>
    </citation>
    <scope>NUCLEOTIDE SEQUENCE</scope>
    <source>
        <strain evidence="2">BS-20</strain>
    </source>
</reference>
<dbReference type="AlphaFoldDB" id="A0AAU7DRN2"/>
<name>A0AAU7DRN2_9MICO</name>
<sequence length="411" mass="43110">METSLSQLLTPQGLALLDSLEEYSEDSALTMSSRLRSAGHSAELVSQLLTQAKLRAKAEAKFGPFAGRMLFTSAGLEQATRLSTAVHHAQRYLTAGVTKVADLTCGIGADSMAFAALGLSVHATDIDPSTALIAAHNLAPFPEAAVANADGLASDFAALGVNGIYADPARRTGAGKRIFDPKDYAPALDSVWDLRAQVPAVGIKVGPGIHHDALPADCEAQWISSNGDVVEAGLWFGPLATHMGRGALLLTDNDGKQGSRAYVGHGPDTQAGAASGPQDLGKYVFEPDGAVIRAGLVADAALDFGGSLLDPTIAYFTSDRLNDGSGHSVPLARGYEVHDVLPYSVKPLRAYLRARNIGRVTIKKRGISVTPEQLRPQLNLKGDQECTIILTRIGNSKYAIIAQPVIPNGAS</sequence>
<protein>
    <submittedName>
        <fullName evidence="2">SAM-dependent methyltransferase</fullName>
    </submittedName>
</protein>
<keyword evidence="2" id="KW-0489">Methyltransferase</keyword>
<organism evidence="2">
    <name type="scientific">Jonesiaceae bacterium BS-20</name>
    <dbReference type="NCBI Taxonomy" id="3120821"/>
    <lineage>
        <taxon>Bacteria</taxon>
        <taxon>Bacillati</taxon>
        <taxon>Actinomycetota</taxon>
        <taxon>Actinomycetes</taxon>
        <taxon>Micrococcales</taxon>
        <taxon>Jonesiaceae</taxon>
    </lineage>
</organism>
<keyword evidence="2" id="KW-0808">Transferase</keyword>
<dbReference type="InterPro" id="IPR041497">
    <property type="entry name" value="Thump-like"/>
</dbReference>